<comment type="similarity">
    <text evidence="1">Belongs to the peptidase S45 family.</text>
</comment>
<dbReference type="PANTHER" id="PTHR34218">
    <property type="entry name" value="PEPTIDASE S45 PENICILLIN AMIDASE"/>
    <property type="match status" value="1"/>
</dbReference>
<reference evidence="6 7" key="1">
    <citation type="submission" date="2016-07" db="EMBL/GenBank/DDBJ databases">
        <title>Complete genome sequence of the Lentzea guizhouensis DHS C013.</title>
        <authorList>
            <person name="Cao C."/>
        </authorList>
    </citation>
    <scope>NUCLEOTIDE SEQUENCE [LARGE SCALE GENOMIC DNA]</scope>
    <source>
        <strain evidence="6 7">DHS C013</strain>
    </source>
</reference>
<dbReference type="GO" id="GO:0016811">
    <property type="term" value="F:hydrolase activity, acting on carbon-nitrogen (but not peptide) bonds, in linear amides"/>
    <property type="evidence" value="ECO:0007669"/>
    <property type="project" value="InterPro"/>
</dbReference>
<evidence type="ECO:0000256" key="3">
    <source>
        <dbReference type="ARBA" id="ARBA00022801"/>
    </source>
</evidence>
<dbReference type="InterPro" id="IPR023343">
    <property type="entry name" value="Penicillin_amidase_dom1"/>
</dbReference>
<evidence type="ECO:0000256" key="2">
    <source>
        <dbReference type="ARBA" id="ARBA00022729"/>
    </source>
</evidence>
<dbReference type="EMBL" id="CP016793">
    <property type="protein sequence ID" value="ANZ41715.1"/>
    <property type="molecule type" value="Genomic_DNA"/>
</dbReference>
<evidence type="ECO:0000313" key="6">
    <source>
        <dbReference type="EMBL" id="ANZ41715.1"/>
    </source>
</evidence>
<keyword evidence="3" id="KW-0378">Hydrolase</keyword>
<dbReference type="PANTHER" id="PTHR34218:SF3">
    <property type="entry name" value="ACYL-HOMOSERINE LACTONE ACYLASE PVDQ"/>
    <property type="match status" value="1"/>
</dbReference>
<dbReference type="SUPFAM" id="SSF56235">
    <property type="entry name" value="N-terminal nucleophile aminohydrolases (Ntn hydrolases)"/>
    <property type="match status" value="1"/>
</dbReference>
<proteinExistence type="inferred from homology"/>
<dbReference type="Gene3D" id="3.60.20.10">
    <property type="entry name" value="Glutamine Phosphoribosylpyrophosphate, subunit 1, domain 1"/>
    <property type="match status" value="1"/>
</dbReference>
<dbReference type="GO" id="GO:0017000">
    <property type="term" value="P:antibiotic biosynthetic process"/>
    <property type="evidence" value="ECO:0007669"/>
    <property type="project" value="InterPro"/>
</dbReference>
<dbReference type="Gene3D" id="1.10.439.10">
    <property type="entry name" value="Penicillin Amidohydrolase, domain 1"/>
    <property type="match status" value="1"/>
</dbReference>
<evidence type="ECO:0000256" key="5">
    <source>
        <dbReference type="PIRSR" id="PIRSR001227-1"/>
    </source>
</evidence>
<protein>
    <recommendedName>
        <fullName evidence="8">Penicillin amidase</fullName>
    </recommendedName>
</protein>
<evidence type="ECO:0000313" key="7">
    <source>
        <dbReference type="Proteomes" id="UP000093053"/>
    </source>
</evidence>
<dbReference type="InterPro" id="IPR014395">
    <property type="entry name" value="Pen/GL7ACA/AHL_acylase"/>
</dbReference>
<evidence type="ECO:0000256" key="1">
    <source>
        <dbReference type="ARBA" id="ARBA00006586"/>
    </source>
</evidence>
<dbReference type="Proteomes" id="UP000093053">
    <property type="component" value="Chromosome"/>
</dbReference>
<dbReference type="Gene3D" id="1.10.1400.10">
    <property type="match status" value="1"/>
</dbReference>
<dbReference type="InterPro" id="IPR002692">
    <property type="entry name" value="S45"/>
</dbReference>
<accession>A0A1B2HVK5</accession>
<keyword evidence="2" id="KW-0732">Signal</keyword>
<dbReference type="KEGG" id="led:BBK82_42990"/>
<evidence type="ECO:0000256" key="4">
    <source>
        <dbReference type="ARBA" id="ARBA00023145"/>
    </source>
</evidence>
<dbReference type="InterPro" id="IPR043146">
    <property type="entry name" value="Penicillin_amidase_N_B-knob"/>
</dbReference>
<gene>
    <name evidence="6" type="ORF">BBK82_42990</name>
</gene>
<name>A0A1B2HVK5_9PSEU</name>
<keyword evidence="7" id="KW-1185">Reference proteome</keyword>
<dbReference type="InterPro" id="IPR043147">
    <property type="entry name" value="Penicillin_amidase_A-knob"/>
</dbReference>
<dbReference type="InterPro" id="IPR006311">
    <property type="entry name" value="TAT_signal"/>
</dbReference>
<dbReference type="STRING" id="1586287.BBK82_42990"/>
<dbReference type="Gene3D" id="2.30.120.10">
    <property type="match status" value="1"/>
</dbReference>
<sequence>MLTAVTEQKAEPMTDEKAFTRRFVLRAAAGAAGAAAATSMTNSAFASFAGEQWSARRPAGGGRVKIEWDEWAVPTIVGRNEFDVTYGVGYVQARANAREVLDIYGRARGAAAARWGSAYVADDRFTVQLGLKAQTDVWLRAQKPQTLARIKAFCEGFNAACAENTALGGDRREILPVTPRDIIGHVVRVFARFTTIDGEGLAFPPEQFAGSVGSNGWAVSGRRSSTGHAMLVINPHLVWRGYQRFFEMRTRHPGRDFHGAALLGLPWQNMGYSPAVGWGHTVNPIPNMSVYDLKLSGNRYVHNGRQRELQVTEHRIEVRGAEPVTVLERRSVHGPVVTAPDGVDVAVRIAGVLHHPATSALEGWWRLSTATSVQELFKIHDRTPLPLFNMIAADARGSIGALYCGTPPVREHGDFDDSRRRLPGDDPKWLWDRVHPASKMPRVINPESGWVQNCNETPWFYTHPPLPARDWPAAIAPSADQVDDLRPVASRTWLKAQRTITPESLLGLKFTKRALLADVVLDELLAAASAEADLQDAVRVLADWDRHAHHDSKGYLLFYLWSILNVTAIGDRTLFRHVAEPGAVPAGLADPAAAVRTLRAAKAVLLGARAPLDASVGQVVSLGEGRDAIPGDGGSGVVGILKSFEISPAAGGFTKVLGDTWVSLVQFRPGGRTSAQSVLVYGNTTEPGAPASKSQYAVWAADRLR</sequence>
<dbReference type="PIRSF" id="PIRSF001227">
    <property type="entry name" value="Pen_acylase"/>
    <property type="match status" value="1"/>
</dbReference>
<evidence type="ECO:0008006" key="8">
    <source>
        <dbReference type="Google" id="ProtNLM"/>
    </source>
</evidence>
<dbReference type="PROSITE" id="PS51318">
    <property type="entry name" value="TAT"/>
    <property type="match status" value="1"/>
</dbReference>
<feature type="active site" description="Nucleophile" evidence="5">
    <location>
        <position position="214"/>
    </location>
</feature>
<dbReference type="Pfam" id="PF01804">
    <property type="entry name" value="Penicil_amidase"/>
    <property type="match status" value="1"/>
</dbReference>
<dbReference type="InterPro" id="IPR029055">
    <property type="entry name" value="Ntn_hydrolases_N"/>
</dbReference>
<dbReference type="AlphaFoldDB" id="A0A1B2HVK5"/>
<organism evidence="6 7">
    <name type="scientific">Lentzea guizhouensis</name>
    <dbReference type="NCBI Taxonomy" id="1586287"/>
    <lineage>
        <taxon>Bacteria</taxon>
        <taxon>Bacillati</taxon>
        <taxon>Actinomycetota</taxon>
        <taxon>Actinomycetes</taxon>
        <taxon>Pseudonocardiales</taxon>
        <taxon>Pseudonocardiaceae</taxon>
        <taxon>Lentzea</taxon>
    </lineage>
</organism>
<keyword evidence="4" id="KW-0865">Zymogen</keyword>